<feature type="transmembrane region" description="Helical" evidence="4">
    <location>
        <begin position="137"/>
        <end position="156"/>
    </location>
</feature>
<organism evidence="5 6">
    <name type="scientific">Vibrio hangzhouensis</name>
    <dbReference type="NCBI Taxonomy" id="462991"/>
    <lineage>
        <taxon>Bacteria</taxon>
        <taxon>Pseudomonadati</taxon>
        <taxon>Pseudomonadota</taxon>
        <taxon>Gammaproteobacteria</taxon>
        <taxon>Vibrionales</taxon>
        <taxon>Vibrionaceae</taxon>
        <taxon>Vibrio</taxon>
    </lineage>
</organism>
<feature type="transmembrane region" description="Helical" evidence="4">
    <location>
        <begin position="168"/>
        <end position="189"/>
    </location>
</feature>
<dbReference type="Pfam" id="PF07690">
    <property type="entry name" value="MFS_1"/>
    <property type="match status" value="1"/>
</dbReference>
<dbReference type="OrthoDB" id="9774288at2"/>
<dbReference type="Gene3D" id="1.20.1250.20">
    <property type="entry name" value="MFS general substrate transporter like domains"/>
    <property type="match status" value="2"/>
</dbReference>
<evidence type="ECO:0000256" key="3">
    <source>
        <dbReference type="ARBA" id="ARBA00023136"/>
    </source>
</evidence>
<evidence type="ECO:0000256" key="2">
    <source>
        <dbReference type="ARBA" id="ARBA00022989"/>
    </source>
</evidence>
<feature type="transmembrane region" description="Helical" evidence="4">
    <location>
        <begin position="56"/>
        <end position="74"/>
    </location>
</feature>
<name>A0A1H5TBU0_9VIBR</name>
<reference evidence="6" key="1">
    <citation type="submission" date="2016-10" db="EMBL/GenBank/DDBJ databases">
        <authorList>
            <person name="Varghese N."/>
            <person name="Submissions S."/>
        </authorList>
    </citation>
    <scope>NUCLEOTIDE SEQUENCE [LARGE SCALE GENOMIC DNA]</scope>
    <source>
        <strain evidence="6">CGMCC 1.7062</strain>
    </source>
</reference>
<protein>
    <submittedName>
        <fullName evidence="5">Predicted arabinose efflux permease, MFS family</fullName>
    </submittedName>
</protein>
<evidence type="ECO:0000313" key="6">
    <source>
        <dbReference type="Proteomes" id="UP000236721"/>
    </source>
</evidence>
<feature type="transmembrane region" description="Helical" evidence="4">
    <location>
        <begin position="275"/>
        <end position="292"/>
    </location>
</feature>
<dbReference type="RefSeq" id="WP_103878801.1">
    <property type="nucleotide sequence ID" value="NZ_FNVG01000002.1"/>
</dbReference>
<feature type="transmembrane region" description="Helical" evidence="4">
    <location>
        <begin position="298"/>
        <end position="319"/>
    </location>
</feature>
<feature type="transmembrane region" description="Helical" evidence="4">
    <location>
        <begin position="331"/>
        <end position="355"/>
    </location>
</feature>
<accession>A0A1H5TBU0</accession>
<dbReference type="AlphaFoldDB" id="A0A1H5TBU0"/>
<proteinExistence type="predicted"/>
<sequence length="395" mass="44110">MALQQHAYGWRTPQNFLIIISIIVPIAFSSWMALLNNFVIERANFDGSDIGLLQSVREIPGFLAFTTVFVLLFIREQKFMLLSLLLLTIGTAITGLFPSVAGLLITTLIMSTGFHYFETLKQSLSLQWLSKDEAPEVLGKLISVGALASLLTYAGLWGMVELLKLDYVWVYGITGGIGCVLVLFIAFAFPQFKTDTPQTKKLVLRKRYWLYYALTFMSGARRQIFTVFAGFLMVEKFGYSVSDITLLFLINYLFNFLFAKKIGRFIGIVGERKALIFEYVGLIFVFVGYGLVQTAEWAAALYVIDHLFFALALAIKTYFQKIADPADMASTAGVSFTINHIAAVVIPVTFGFIWLISPSSVFYIGAGMAVISLLLSLNIPKKPEEGNEVRVLNWS</sequence>
<evidence type="ECO:0000256" key="4">
    <source>
        <dbReference type="SAM" id="Phobius"/>
    </source>
</evidence>
<gene>
    <name evidence="5" type="ORF">SAMN04488244_102198</name>
</gene>
<keyword evidence="3 4" id="KW-0472">Membrane</keyword>
<feature type="transmembrane region" description="Helical" evidence="4">
    <location>
        <begin position="209"/>
        <end position="231"/>
    </location>
</feature>
<dbReference type="SUPFAM" id="SSF103473">
    <property type="entry name" value="MFS general substrate transporter"/>
    <property type="match status" value="1"/>
</dbReference>
<keyword evidence="1 4" id="KW-0812">Transmembrane</keyword>
<dbReference type="EMBL" id="FNVG01000002">
    <property type="protein sequence ID" value="SEF60234.1"/>
    <property type="molecule type" value="Genomic_DNA"/>
</dbReference>
<feature type="transmembrane region" description="Helical" evidence="4">
    <location>
        <begin position="361"/>
        <end position="380"/>
    </location>
</feature>
<evidence type="ECO:0000256" key="1">
    <source>
        <dbReference type="ARBA" id="ARBA00022692"/>
    </source>
</evidence>
<evidence type="ECO:0000313" key="5">
    <source>
        <dbReference type="EMBL" id="SEF60234.1"/>
    </source>
</evidence>
<keyword evidence="2 4" id="KW-1133">Transmembrane helix</keyword>
<keyword evidence="6" id="KW-1185">Reference proteome</keyword>
<feature type="transmembrane region" description="Helical" evidence="4">
    <location>
        <begin position="16"/>
        <end position="35"/>
    </location>
</feature>
<dbReference type="Proteomes" id="UP000236721">
    <property type="component" value="Unassembled WGS sequence"/>
</dbReference>
<feature type="transmembrane region" description="Helical" evidence="4">
    <location>
        <begin position="237"/>
        <end position="254"/>
    </location>
</feature>
<dbReference type="InterPro" id="IPR036259">
    <property type="entry name" value="MFS_trans_sf"/>
</dbReference>
<feature type="transmembrane region" description="Helical" evidence="4">
    <location>
        <begin position="86"/>
        <end position="117"/>
    </location>
</feature>
<dbReference type="GO" id="GO:0022857">
    <property type="term" value="F:transmembrane transporter activity"/>
    <property type="evidence" value="ECO:0007669"/>
    <property type="project" value="InterPro"/>
</dbReference>
<dbReference type="InterPro" id="IPR011701">
    <property type="entry name" value="MFS"/>
</dbReference>